<evidence type="ECO:0000313" key="11">
    <source>
        <dbReference type="EMBL" id="OGC22594.1"/>
    </source>
</evidence>
<evidence type="ECO:0000256" key="9">
    <source>
        <dbReference type="SAM" id="Phobius"/>
    </source>
</evidence>
<dbReference type="CDD" id="cd04187">
    <property type="entry name" value="DPM1_like_bac"/>
    <property type="match status" value="1"/>
</dbReference>
<evidence type="ECO:0000256" key="5">
    <source>
        <dbReference type="ARBA" id="ARBA00022692"/>
    </source>
</evidence>
<comment type="caution">
    <text evidence="11">The sequence shown here is derived from an EMBL/GenBank/DDBJ whole genome shotgun (WGS) entry which is preliminary data.</text>
</comment>
<dbReference type="Proteomes" id="UP000178417">
    <property type="component" value="Unassembled WGS sequence"/>
</dbReference>
<dbReference type="EMBL" id="MEUB01000027">
    <property type="protein sequence ID" value="OGC22594.1"/>
    <property type="molecule type" value="Genomic_DNA"/>
</dbReference>
<dbReference type="PANTHER" id="PTHR48090:SF8">
    <property type="entry name" value="GLYCOSYLTRANSFERASE CSBB-RELATED"/>
    <property type="match status" value="1"/>
</dbReference>
<evidence type="ECO:0000256" key="7">
    <source>
        <dbReference type="ARBA" id="ARBA00023136"/>
    </source>
</evidence>
<name>A0A1F4SQ77_UNCSA</name>
<evidence type="ECO:0000256" key="4">
    <source>
        <dbReference type="ARBA" id="ARBA00022679"/>
    </source>
</evidence>
<keyword evidence="7 9" id="KW-0472">Membrane</keyword>
<comment type="subcellular location">
    <subcellularLocation>
        <location evidence="1">Cell membrane</location>
        <topology evidence="1">Multi-pass membrane protein</topology>
    </subcellularLocation>
</comment>
<evidence type="ECO:0000259" key="10">
    <source>
        <dbReference type="Pfam" id="PF00535"/>
    </source>
</evidence>
<dbReference type="Gene3D" id="3.90.550.10">
    <property type="entry name" value="Spore Coat Polysaccharide Biosynthesis Protein SpsA, Chain A"/>
    <property type="match status" value="1"/>
</dbReference>
<keyword evidence="4 11" id="KW-0808">Transferase</keyword>
<keyword evidence="2" id="KW-1003">Cell membrane</keyword>
<gene>
    <name evidence="11" type="ORF">A2310_07510</name>
</gene>
<dbReference type="FunFam" id="3.90.550.10:FF:000079">
    <property type="entry name" value="Probable glycosyl transferase"/>
    <property type="match status" value="1"/>
</dbReference>
<dbReference type="GO" id="GO:0005886">
    <property type="term" value="C:plasma membrane"/>
    <property type="evidence" value="ECO:0007669"/>
    <property type="project" value="UniProtKB-SubCell"/>
</dbReference>
<dbReference type="STRING" id="1802579.A2310_07510"/>
<keyword evidence="6 9" id="KW-1133">Transmembrane helix</keyword>
<feature type="transmembrane region" description="Helical" evidence="9">
    <location>
        <begin position="237"/>
        <end position="259"/>
    </location>
</feature>
<dbReference type="InterPro" id="IPR001173">
    <property type="entry name" value="Glyco_trans_2-like"/>
</dbReference>
<dbReference type="PANTHER" id="PTHR48090">
    <property type="entry name" value="UNDECAPRENYL-PHOSPHATE 4-DEOXY-4-FORMAMIDO-L-ARABINOSE TRANSFERASE-RELATED"/>
    <property type="match status" value="1"/>
</dbReference>
<accession>A0A1F4SQ77</accession>
<sequence>MSIRQELVIIVPCYNEQEVLSHFYSEINRVTKQLIDLHCIFLFIDDGSQDNTLQLLKSMKKYDDRVNYISFSRNFGKEAAIFAGLQNAKGDFIAVIDVDLQDPPELLKIMYKNIMEDGYDVVIARRATRKKEPILRSFFTKMFYRLMNKLSDVPIIDGVRDFRLMTRQVVNAVLQMSEYNRFSKGIFSWVGFKTKYISYENVERAAGQTKWSLWQLFVYSISGITSFSSKPLLISSWLGLVASFFSFIFIITIIVRTIAFGDPVSGWPSTIAIILFMGGIQLLSIGLLGEYMSKTYAEVKKRPIYLAKEKSFDNNIEKGKS</sequence>
<proteinExistence type="inferred from homology"/>
<evidence type="ECO:0000256" key="8">
    <source>
        <dbReference type="ARBA" id="ARBA00038152"/>
    </source>
</evidence>
<dbReference type="InterPro" id="IPR050256">
    <property type="entry name" value="Glycosyltransferase_2"/>
</dbReference>
<dbReference type="InterPro" id="IPR029044">
    <property type="entry name" value="Nucleotide-diphossugar_trans"/>
</dbReference>
<organism evidence="11 12">
    <name type="scientific">candidate division WOR-1 bacterium RIFOXYB2_FULL_37_13</name>
    <dbReference type="NCBI Taxonomy" id="1802579"/>
    <lineage>
        <taxon>Bacteria</taxon>
        <taxon>Bacillati</taxon>
        <taxon>Saganbacteria</taxon>
    </lineage>
</organism>
<evidence type="ECO:0000256" key="2">
    <source>
        <dbReference type="ARBA" id="ARBA00022475"/>
    </source>
</evidence>
<comment type="similarity">
    <text evidence="8">Belongs to the glycosyltransferase 2 family. GtrB subfamily.</text>
</comment>
<dbReference type="SUPFAM" id="SSF53448">
    <property type="entry name" value="Nucleotide-diphospho-sugar transferases"/>
    <property type="match status" value="1"/>
</dbReference>
<dbReference type="Pfam" id="PF00535">
    <property type="entry name" value="Glycos_transf_2"/>
    <property type="match status" value="1"/>
</dbReference>
<keyword evidence="3" id="KW-0328">Glycosyltransferase</keyword>
<evidence type="ECO:0000256" key="6">
    <source>
        <dbReference type="ARBA" id="ARBA00022989"/>
    </source>
</evidence>
<evidence type="ECO:0000256" key="1">
    <source>
        <dbReference type="ARBA" id="ARBA00004651"/>
    </source>
</evidence>
<reference evidence="11 12" key="1">
    <citation type="journal article" date="2016" name="Nat. Commun.">
        <title>Thousands of microbial genomes shed light on interconnected biogeochemical processes in an aquifer system.</title>
        <authorList>
            <person name="Anantharaman K."/>
            <person name="Brown C.T."/>
            <person name="Hug L.A."/>
            <person name="Sharon I."/>
            <person name="Castelle C.J."/>
            <person name="Probst A.J."/>
            <person name="Thomas B.C."/>
            <person name="Singh A."/>
            <person name="Wilkins M.J."/>
            <person name="Karaoz U."/>
            <person name="Brodie E.L."/>
            <person name="Williams K.H."/>
            <person name="Hubbard S.S."/>
            <person name="Banfield J.F."/>
        </authorList>
    </citation>
    <scope>NUCLEOTIDE SEQUENCE [LARGE SCALE GENOMIC DNA]</scope>
</reference>
<feature type="transmembrane region" description="Helical" evidence="9">
    <location>
        <begin position="271"/>
        <end position="292"/>
    </location>
</feature>
<keyword evidence="5 9" id="KW-0812">Transmembrane</keyword>
<evidence type="ECO:0000313" key="12">
    <source>
        <dbReference type="Proteomes" id="UP000178417"/>
    </source>
</evidence>
<dbReference type="AlphaFoldDB" id="A0A1F4SQ77"/>
<protein>
    <submittedName>
        <fullName evidence="11">Bactoprenol glucosyl transferase</fullName>
    </submittedName>
</protein>
<evidence type="ECO:0000256" key="3">
    <source>
        <dbReference type="ARBA" id="ARBA00022676"/>
    </source>
</evidence>
<feature type="domain" description="Glycosyltransferase 2-like" evidence="10">
    <location>
        <begin position="9"/>
        <end position="172"/>
    </location>
</feature>
<dbReference type="GO" id="GO:0016757">
    <property type="term" value="F:glycosyltransferase activity"/>
    <property type="evidence" value="ECO:0007669"/>
    <property type="project" value="UniProtKB-KW"/>
</dbReference>